<sequence>MKSLALVAAGLAFAMQAAQAAPVTYDIDPSHTYPSFEADHMGGLSTWRGKFNRSSGVIVLDRQARSGTVDVTVEIDSVDFGHDEMNKHAVAPDIFDARKYPTATFKGRFTEFDGDKPEKARGELTLRGVTRTVTLDIDDFKCMTHPMEKREVCGADVSTEFNRRDFGLDFGLDMGFKPEVELKIQVEALRRP</sequence>
<accession>A0AAN1VHK8</accession>
<protein>
    <submittedName>
        <fullName evidence="3">Polyisoprenoid-binding protein</fullName>
    </submittedName>
</protein>
<dbReference type="AlphaFoldDB" id="A0AAN1VHK8"/>
<reference evidence="4" key="1">
    <citation type="submission" date="2017-10" db="EMBL/GenBank/DDBJ databases">
        <title>Whole genome sequencing of various Bordetella species.</title>
        <authorList>
            <person name="Weigand M.R."/>
            <person name="Loparev V."/>
            <person name="Peng Y."/>
            <person name="Bowden K.E."/>
            <person name="Tondella M.L."/>
            <person name="Williams M.M."/>
        </authorList>
    </citation>
    <scope>NUCLEOTIDE SEQUENCE [LARGE SCALE GENOMIC DNA]</scope>
    <source>
        <strain evidence="4">H720</strain>
    </source>
</reference>
<organism evidence="3 4">
    <name type="scientific">Bordetella hinzii</name>
    <dbReference type="NCBI Taxonomy" id="103855"/>
    <lineage>
        <taxon>Bacteria</taxon>
        <taxon>Pseudomonadati</taxon>
        <taxon>Pseudomonadota</taxon>
        <taxon>Betaproteobacteria</taxon>
        <taxon>Burkholderiales</taxon>
        <taxon>Alcaligenaceae</taxon>
        <taxon>Bordetella</taxon>
    </lineage>
</organism>
<evidence type="ECO:0000256" key="1">
    <source>
        <dbReference type="SAM" id="SignalP"/>
    </source>
</evidence>
<proteinExistence type="predicted"/>
<dbReference type="PANTHER" id="PTHR34406:SF2">
    <property type="entry name" value="PERIPLASMIC PROTEIN"/>
    <property type="match status" value="1"/>
</dbReference>
<gene>
    <name evidence="3" type="ORF">CS347_19430</name>
</gene>
<feature type="chain" id="PRO_5043055085" evidence="1">
    <location>
        <begin position="21"/>
        <end position="192"/>
    </location>
</feature>
<dbReference type="SMART" id="SM00867">
    <property type="entry name" value="YceI"/>
    <property type="match status" value="1"/>
</dbReference>
<evidence type="ECO:0000313" key="3">
    <source>
        <dbReference type="EMBL" id="AZW18775.1"/>
    </source>
</evidence>
<dbReference type="RefSeq" id="WP_032956029.1">
    <property type="nucleotide sequence ID" value="NZ_CP012077.1"/>
</dbReference>
<evidence type="ECO:0000313" key="4">
    <source>
        <dbReference type="Proteomes" id="UP000282741"/>
    </source>
</evidence>
<name>A0AAN1VHK8_9BORD</name>
<evidence type="ECO:0000259" key="2">
    <source>
        <dbReference type="SMART" id="SM00867"/>
    </source>
</evidence>
<dbReference type="EMBL" id="CP024172">
    <property type="protein sequence ID" value="AZW18775.1"/>
    <property type="molecule type" value="Genomic_DNA"/>
</dbReference>
<dbReference type="InterPro" id="IPR036761">
    <property type="entry name" value="TTHA0802/YceI-like_sf"/>
</dbReference>
<dbReference type="SUPFAM" id="SSF101874">
    <property type="entry name" value="YceI-like"/>
    <property type="match status" value="1"/>
</dbReference>
<dbReference type="Proteomes" id="UP000282741">
    <property type="component" value="Chromosome"/>
</dbReference>
<dbReference type="Gene3D" id="2.40.128.110">
    <property type="entry name" value="Lipid/polyisoprenoid-binding, YceI-like"/>
    <property type="match status" value="1"/>
</dbReference>
<dbReference type="InterPro" id="IPR007372">
    <property type="entry name" value="Lipid/polyisoprenoid-bd_YceI"/>
</dbReference>
<feature type="domain" description="Lipid/polyisoprenoid-binding YceI-like" evidence="2">
    <location>
        <begin position="24"/>
        <end position="189"/>
    </location>
</feature>
<dbReference type="Pfam" id="PF04264">
    <property type="entry name" value="YceI"/>
    <property type="match status" value="1"/>
</dbReference>
<keyword evidence="1" id="KW-0732">Signal</keyword>
<feature type="signal peptide" evidence="1">
    <location>
        <begin position="1"/>
        <end position="20"/>
    </location>
</feature>
<dbReference type="PANTHER" id="PTHR34406">
    <property type="entry name" value="PROTEIN YCEI"/>
    <property type="match status" value="1"/>
</dbReference>
<dbReference type="GeneID" id="92993719"/>